<dbReference type="InterPro" id="IPR036890">
    <property type="entry name" value="HATPase_C_sf"/>
</dbReference>
<gene>
    <name evidence="2" type="ORF">EYB53_014270</name>
</gene>
<dbReference type="Proteomes" id="UP001193081">
    <property type="component" value="Unassembled WGS sequence"/>
</dbReference>
<organism evidence="2 3">
    <name type="scientific">Candidatus Chloroploca mongolica</name>
    <dbReference type="NCBI Taxonomy" id="2528176"/>
    <lineage>
        <taxon>Bacteria</taxon>
        <taxon>Bacillati</taxon>
        <taxon>Chloroflexota</taxon>
        <taxon>Chloroflexia</taxon>
        <taxon>Chloroflexales</taxon>
        <taxon>Chloroflexineae</taxon>
        <taxon>Oscillochloridaceae</taxon>
        <taxon>Candidatus Chloroploca</taxon>
    </lineage>
</organism>
<evidence type="ECO:0000313" key="3">
    <source>
        <dbReference type="Proteomes" id="UP001193081"/>
    </source>
</evidence>
<comment type="caution">
    <text evidence="2">The sequence shown here is derived from an EMBL/GenBank/DDBJ whole genome shotgun (WGS) entry which is preliminary data.</text>
</comment>
<proteinExistence type="predicted"/>
<protein>
    <submittedName>
        <fullName evidence="2">ATP-binding protein</fullName>
    </submittedName>
</protein>
<dbReference type="Pfam" id="PF13581">
    <property type="entry name" value="HATPase_c_2"/>
    <property type="match status" value="1"/>
</dbReference>
<keyword evidence="3" id="KW-1185">Reference proteome</keyword>
<accession>A0ABS4DBQ1</accession>
<evidence type="ECO:0000259" key="1">
    <source>
        <dbReference type="Pfam" id="PF13581"/>
    </source>
</evidence>
<keyword evidence="2" id="KW-0547">Nucleotide-binding</keyword>
<name>A0ABS4DBQ1_9CHLR</name>
<feature type="domain" description="Histidine kinase/HSP90-like ATPase" evidence="1">
    <location>
        <begin position="11"/>
        <end position="71"/>
    </location>
</feature>
<sequence>MGTILVVDDLAHNHRLMSFVLENHGYADAESYEPPDLDDIPNGGMGIFLIRKLMDDVTYTRVSGRNHWSLTKSLLVKGI</sequence>
<evidence type="ECO:0000313" key="2">
    <source>
        <dbReference type="EMBL" id="MBP1466876.1"/>
    </source>
</evidence>
<dbReference type="RefSeq" id="WP_135479055.1">
    <property type="nucleotide sequence ID" value="NZ_SIJK02000025.1"/>
</dbReference>
<reference evidence="2 3" key="1">
    <citation type="submission" date="2021-03" db="EMBL/GenBank/DDBJ databases">
        <authorList>
            <person name="Grouzdev D.S."/>
        </authorList>
    </citation>
    <scope>NUCLEOTIDE SEQUENCE [LARGE SCALE GENOMIC DNA]</scope>
    <source>
        <strain evidence="2 3">M50-1</strain>
    </source>
</reference>
<dbReference type="EMBL" id="SIJK02000025">
    <property type="protein sequence ID" value="MBP1466876.1"/>
    <property type="molecule type" value="Genomic_DNA"/>
</dbReference>
<keyword evidence="2" id="KW-0067">ATP-binding</keyword>
<dbReference type="GO" id="GO:0005524">
    <property type="term" value="F:ATP binding"/>
    <property type="evidence" value="ECO:0007669"/>
    <property type="project" value="UniProtKB-KW"/>
</dbReference>
<dbReference type="InterPro" id="IPR003594">
    <property type="entry name" value="HATPase_dom"/>
</dbReference>
<dbReference type="Gene3D" id="3.30.565.10">
    <property type="entry name" value="Histidine kinase-like ATPase, C-terminal domain"/>
    <property type="match status" value="1"/>
</dbReference>